<evidence type="ECO:0000313" key="17">
    <source>
        <dbReference type="Proteomes" id="UP000549394"/>
    </source>
</evidence>
<organism evidence="16 17">
    <name type="scientific">Dimorphilus gyrociliatus</name>
    <dbReference type="NCBI Taxonomy" id="2664684"/>
    <lineage>
        <taxon>Eukaryota</taxon>
        <taxon>Metazoa</taxon>
        <taxon>Spiralia</taxon>
        <taxon>Lophotrochozoa</taxon>
        <taxon>Annelida</taxon>
        <taxon>Polychaeta</taxon>
        <taxon>Polychaeta incertae sedis</taxon>
        <taxon>Dinophilidae</taxon>
        <taxon>Dimorphilus</taxon>
    </lineage>
</organism>
<keyword evidence="14" id="KW-0378">Hydrolase</keyword>
<feature type="binding site" evidence="12">
    <location>
        <position position="372"/>
    </location>
    <ligand>
        <name>Zn(2+)</name>
        <dbReference type="ChEBI" id="CHEBI:29105"/>
        <label>2</label>
        <note>catalytic</note>
    </ligand>
</feature>
<reference evidence="16 17" key="1">
    <citation type="submission" date="2020-08" db="EMBL/GenBank/DDBJ databases">
        <authorList>
            <person name="Hejnol A."/>
        </authorList>
    </citation>
    <scope>NUCLEOTIDE SEQUENCE [LARGE SCALE GENOMIC DNA]</scope>
</reference>
<keyword evidence="14" id="KW-0645">Protease</keyword>
<dbReference type="PANTHER" id="PTHR10514:SF27">
    <property type="entry name" value="ANGIOTENSIN-CONVERTING ENZYME"/>
    <property type="match status" value="1"/>
</dbReference>
<dbReference type="Proteomes" id="UP000549394">
    <property type="component" value="Unassembled WGS sequence"/>
</dbReference>
<protein>
    <recommendedName>
        <fullName evidence="14">Angiotensin-converting enzyme</fullName>
        <ecNumber evidence="14">3.4.-.-</ecNumber>
    </recommendedName>
</protein>
<feature type="disulfide bond" evidence="10 13">
    <location>
        <begin position="341"/>
        <end position="359"/>
    </location>
</feature>
<feature type="signal peptide" evidence="15">
    <location>
        <begin position="1"/>
        <end position="19"/>
    </location>
</feature>
<dbReference type="AlphaFoldDB" id="A0A7I8VWM5"/>
<keyword evidence="2 15" id="KW-0732">Signal</keyword>
<dbReference type="Gene3D" id="1.10.1370.30">
    <property type="match status" value="1"/>
</dbReference>
<feature type="active site" description="Proton acceptor 2" evidence="7">
    <location>
        <position position="373"/>
    </location>
</feature>
<evidence type="ECO:0000256" key="12">
    <source>
        <dbReference type="PIRSR" id="PIRSR601548-8"/>
    </source>
</evidence>
<feature type="glycosylation site" description="N-linked (GlcNAc...) asparagine" evidence="6">
    <location>
        <position position="56"/>
    </location>
</feature>
<keyword evidence="3 10" id="KW-1015">Disulfide bond</keyword>
<evidence type="ECO:0000256" key="15">
    <source>
        <dbReference type="SAM" id="SignalP"/>
    </source>
</evidence>
<dbReference type="SUPFAM" id="SSF55486">
    <property type="entry name" value="Metalloproteases ('zincins'), catalytic domain"/>
    <property type="match status" value="1"/>
</dbReference>
<evidence type="ECO:0000256" key="2">
    <source>
        <dbReference type="ARBA" id="ARBA00022729"/>
    </source>
</evidence>
<evidence type="ECO:0000256" key="14">
    <source>
        <dbReference type="RuleBase" id="RU361144"/>
    </source>
</evidence>
<feature type="active site" description="Proton acceptor 1" evidence="5">
    <location>
        <position position="373"/>
    </location>
</feature>
<keyword evidence="14" id="KW-0482">Metalloprotease</keyword>
<dbReference type="GO" id="GO:0008241">
    <property type="term" value="F:peptidyl-dipeptidase activity"/>
    <property type="evidence" value="ECO:0007669"/>
    <property type="project" value="InterPro"/>
</dbReference>
<evidence type="ECO:0000256" key="4">
    <source>
        <dbReference type="ARBA" id="ARBA00023180"/>
    </source>
</evidence>
<feature type="chain" id="PRO_5029729526" description="Angiotensin-converting enzyme" evidence="15">
    <location>
        <begin position="20"/>
        <end position="649"/>
    </location>
</feature>
<comment type="caution">
    <text evidence="16">The sequence shown here is derived from an EMBL/GenBank/DDBJ whole genome shotgun (WGS) entry which is preliminary data.</text>
</comment>
<dbReference type="GO" id="GO:0006508">
    <property type="term" value="P:proteolysis"/>
    <property type="evidence" value="ECO:0007669"/>
    <property type="project" value="UniProtKB-KW"/>
</dbReference>
<feature type="glycosylation site" description="N-linked (GlcNAc...) asparagine" evidence="11">
    <location>
        <position position="90"/>
    </location>
</feature>
<dbReference type="GO" id="GO:0005886">
    <property type="term" value="C:plasma membrane"/>
    <property type="evidence" value="ECO:0007669"/>
    <property type="project" value="TreeGrafter"/>
</dbReference>
<feature type="binding site" evidence="8">
    <location>
        <position position="213"/>
    </location>
    <ligand>
        <name>chloride</name>
        <dbReference type="ChEBI" id="CHEBI:17996"/>
        <label>1</label>
    </ligand>
</feature>
<evidence type="ECO:0000256" key="5">
    <source>
        <dbReference type="PIRSR" id="PIRSR601548-1"/>
    </source>
</evidence>
<dbReference type="Pfam" id="PF01401">
    <property type="entry name" value="Peptidase_M2"/>
    <property type="match status" value="1"/>
</dbReference>
<dbReference type="OrthoDB" id="10029630at2759"/>
<sequence>MLRFFQVLTYSCCILLSYSKLTEEIESAKDFLESYNREAEIENTLLYNAIWNCYTNITDYNQNLMTKAQQRFARFGKDKWEKLKKWNWRNFTDEYIRRQFQKISDVGESVLSNEKYQRYSEIKSDLEKLYSTAKVCKKPGDLNPEKCYSLEPDLNQLMANSTNWDELLWAWKGWRDETGQKMYKMFDEYAELFREAARINGFEKADEYWKSWYEMDNFDSEVDRLYEQIKPFYQHLHAYVKRKLKKTFKDRKFPDSDHIPAHLLGSMWSNSWVNIFSQVAPFPNKTNIEVTKEMSNQKYTVKKLFNISEEFFLSLNLKAMPKSFWKDSMLTKPQDNRTVFCFPSSWDFYNQKDFRILQCTEINMEWLVITHHEMGHIQYFLQYKHLPVVFRDSANPAFHEAIGELLALSVVTPEYLQKIDLLPKINNDLDMDINFLMNQALSKLTLIPFAYSLEKWRWGVFNNNIKKEEYNKAFWKLKCKYQGLSPPIKRHDHDLDPGSIVHVPYGVPYIRYFISHIVQFQFHEGLCKALKHKGQLHRCNIFKSKEAGSLLSKMMKLGSSKKWSVAMEIITGQSKMDGSSLLKYFEPLIKYLEEENKGHKIDWNEECSDSYKLVSINGKRENLLAEYIKIQLFMIICINLCINQIVIVF</sequence>
<dbReference type="InterPro" id="IPR001548">
    <property type="entry name" value="Peptidase_M2"/>
</dbReference>
<dbReference type="PRINTS" id="PR00791">
    <property type="entry name" value="PEPDIPTASEA"/>
</dbReference>
<feature type="active site" description="Proton donor 1" evidence="5">
    <location>
        <position position="502"/>
    </location>
</feature>
<dbReference type="CDD" id="cd06461">
    <property type="entry name" value="M2_ACE"/>
    <property type="match status" value="1"/>
</dbReference>
<proteinExistence type="inferred from homology"/>
<evidence type="ECO:0000256" key="8">
    <source>
        <dbReference type="PIRSR" id="PIRSR601548-2"/>
    </source>
</evidence>
<evidence type="ECO:0000256" key="6">
    <source>
        <dbReference type="PIRSR" id="PIRSR601548-10"/>
    </source>
</evidence>
<comment type="cofactor">
    <cofactor evidence="14">
        <name>Zn(2+)</name>
        <dbReference type="ChEBI" id="CHEBI:29105"/>
    </cofactor>
    <text evidence="14">Binds 1 zinc ion per subunit.</text>
</comment>
<dbReference type="PANTHER" id="PTHR10514">
    <property type="entry name" value="ANGIOTENSIN-CONVERTING ENZYME"/>
    <property type="match status" value="1"/>
</dbReference>
<dbReference type="EMBL" id="CAJFCJ010000012">
    <property type="protein sequence ID" value="CAD5120116.1"/>
    <property type="molecule type" value="Genomic_DNA"/>
</dbReference>
<keyword evidence="9 14" id="KW-0862">Zinc</keyword>
<keyword evidence="17" id="KW-1185">Reference proteome</keyword>
<feature type="binding site" evidence="12">
    <location>
        <position position="376"/>
    </location>
    <ligand>
        <name>Zn(2+)</name>
        <dbReference type="ChEBI" id="CHEBI:29105"/>
        <label>2</label>
        <note>catalytic</note>
    </ligand>
</feature>
<feature type="disulfide bond" evidence="10">
    <location>
        <begin position="527"/>
        <end position="539"/>
    </location>
</feature>
<dbReference type="EC" id="3.4.-.-" evidence="14"/>
<name>A0A7I8VWM5_9ANNE</name>
<feature type="binding site" evidence="12">
    <location>
        <position position="400"/>
    </location>
    <ligand>
        <name>Zn(2+)</name>
        <dbReference type="ChEBI" id="CHEBI:29105"/>
        <label>2</label>
        <note>catalytic</note>
    </ligand>
</feature>
<feature type="binding site" evidence="9">
    <location>
        <position position="376"/>
    </location>
    <ligand>
        <name>Zn(2+)</name>
        <dbReference type="ChEBI" id="CHEBI:29105"/>
        <label>1</label>
        <note>catalytic</note>
    </ligand>
</feature>
<dbReference type="GO" id="GO:0008237">
    <property type="term" value="F:metallopeptidase activity"/>
    <property type="evidence" value="ECO:0007669"/>
    <property type="project" value="UniProtKB-KW"/>
</dbReference>
<comment type="caution">
    <text evidence="13">Lacks conserved residue(s) required for the propagation of feature annotation.</text>
</comment>
<gene>
    <name evidence="16" type="ORF">DGYR_LOCUS8250</name>
</gene>
<keyword evidence="14" id="KW-0121">Carboxypeptidase</keyword>
<feature type="binding site" evidence="9">
    <location>
        <position position="372"/>
    </location>
    <ligand>
        <name>Zn(2+)</name>
        <dbReference type="ChEBI" id="CHEBI:29105"/>
        <label>1</label>
        <note>catalytic</note>
    </ligand>
</feature>
<evidence type="ECO:0000256" key="9">
    <source>
        <dbReference type="PIRSR" id="PIRSR601548-3"/>
    </source>
</evidence>
<evidence type="ECO:0000256" key="7">
    <source>
        <dbReference type="PIRSR" id="PIRSR601548-11"/>
    </source>
</evidence>
<feature type="disulfide bond" evidence="10">
    <location>
        <begin position="136"/>
        <end position="147"/>
    </location>
</feature>
<evidence type="ECO:0000256" key="1">
    <source>
        <dbReference type="ARBA" id="ARBA00008139"/>
    </source>
</evidence>
<accession>A0A7I8VWM5</accession>
<comment type="similarity">
    <text evidence="1 13 14">Belongs to the peptidase M2 family.</text>
</comment>
<evidence type="ECO:0000256" key="13">
    <source>
        <dbReference type="PROSITE-ProRule" id="PRU01355"/>
    </source>
</evidence>
<dbReference type="GO" id="GO:0004180">
    <property type="term" value="F:carboxypeptidase activity"/>
    <property type="evidence" value="ECO:0007669"/>
    <property type="project" value="UniProtKB-KW"/>
</dbReference>
<feature type="binding site" evidence="8">
    <location>
        <position position="511"/>
    </location>
    <ligand>
        <name>chloride</name>
        <dbReference type="ChEBI" id="CHEBI:17996"/>
        <label>1</label>
    </ligand>
</feature>
<dbReference type="GO" id="GO:0046872">
    <property type="term" value="F:metal ion binding"/>
    <property type="evidence" value="ECO:0007669"/>
    <property type="project" value="UniProtKB-KW"/>
</dbReference>
<feature type="binding site" evidence="9">
    <location>
        <position position="400"/>
    </location>
    <ligand>
        <name>Zn(2+)</name>
        <dbReference type="ChEBI" id="CHEBI:29105"/>
        <label>1</label>
        <note>catalytic</note>
    </ligand>
</feature>
<dbReference type="PROSITE" id="PS52011">
    <property type="entry name" value="PEPTIDASE_M2"/>
    <property type="match status" value="1"/>
</dbReference>
<keyword evidence="9 14" id="KW-0479">Metal-binding</keyword>
<evidence type="ECO:0000256" key="3">
    <source>
        <dbReference type="ARBA" id="ARBA00023157"/>
    </source>
</evidence>
<keyword evidence="4 6" id="KW-0325">Glycoprotein</keyword>
<feature type="active site" description="Proton donor 2" evidence="7">
    <location>
        <position position="502"/>
    </location>
</feature>
<evidence type="ECO:0000256" key="10">
    <source>
        <dbReference type="PIRSR" id="PIRSR601548-4"/>
    </source>
</evidence>
<evidence type="ECO:0000256" key="11">
    <source>
        <dbReference type="PIRSR" id="PIRSR601548-5"/>
    </source>
</evidence>
<evidence type="ECO:0000313" key="16">
    <source>
        <dbReference type="EMBL" id="CAD5120116.1"/>
    </source>
</evidence>